<keyword evidence="6" id="KW-0256">Endoplasmic reticulum</keyword>
<gene>
    <name evidence="14" type="primary">LOC116957435</name>
</gene>
<keyword evidence="8 12" id="KW-0560">Oxidoreductase</keyword>
<evidence type="ECO:0000256" key="6">
    <source>
        <dbReference type="ARBA" id="ARBA00022824"/>
    </source>
</evidence>
<dbReference type="FunFam" id="1.10.630.10:FF:000004">
    <property type="entry name" value="cytochrome P450 2D15 isoform X1"/>
    <property type="match status" value="1"/>
</dbReference>
<accession>A0AAJ7UFR3</accession>
<dbReference type="GO" id="GO:0005789">
    <property type="term" value="C:endoplasmic reticulum membrane"/>
    <property type="evidence" value="ECO:0007669"/>
    <property type="project" value="UniProtKB-SubCell"/>
</dbReference>
<dbReference type="PROSITE" id="PS00086">
    <property type="entry name" value="CYTOCHROME_P450"/>
    <property type="match status" value="1"/>
</dbReference>
<dbReference type="InterPro" id="IPR001128">
    <property type="entry name" value="Cyt_P450"/>
</dbReference>
<dbReference type="InterPro" id="IPR017972">
    <property type="entry name" value="Cyt_P450_CS"/>
</dbReference>
<feature type="binding site" description="axial binding residue" evidence="11">
    <location>
        <position position="458"/>
    </location>
    <ligand>
        <name>heme</name>
        <dbReference type="ChEBI" id="CHEBI:30413"/>
    </ligand>
    <ligandPart>
        <name>Fe</name>
        <dbReference type="ChEBI" id="CHEBI:18248"/>
    </ligandPart>
</feature>
<evidence type="ECO:0000256" key="9">
    <source>
        <dbReference type="ARBA" id="ARBA00023004"/>
    </source>
</evidence>
<dbReference type="AlphaFoldDB" id="A0AAJ7UFR3"/>
<evidence type="ECO:0000256" key="10">
    <source>
        <dbReference type="ARBA" id="ARBA00023136"/>
    </source>
</evidence>
<dbReference type="GO" id="GO:0005506">
    <property type="term" value="F:iron ion binding"/>
    <property type="evidence" value="ECO:0007669"/>
    <property type="project" value="InterPro"/>
</dbReference>
<evidence type="ECO:0000256" key="11">
    <source>
        <dbReference type="PIRSR" id="PIRSR602401-1"/>
    </source>
</evidence>
<dbReference type="GO" id="GO:0020037">
    <property type="term" value="F:heme binding"/>
    <property type="evidence" value="ECO:0007669"/>
    <property type="project" value="InterPro"/>
</dbReference>
<protein>
    <submittedName>
        <fullName evidence="14">Cytochrome P450 2B4-like</fullName>
    </submittedName>
</protein>
<dbReference type="GO" id="GO:0006082">
    <property type="term" value="P:organic acid metabolic process"/>
    <property type="evidence" value="ECO:0007669"/>
    <property type="project" value="TreeGrafter"/>
</dbReference>
<dbReference type="GO" id="GO:0016712">
    <property type="term" value="F:oxidoreductase activity, acting on paired donors, with incorporation or reduction of molecular oxygen, reduced flavin or flavoprotein as one donor, and incorporation of one atom of oxygen"/>
    <property type="evidence" value="ECO:0007669"/>
    <property type="project" value="InterPro"/>
</dbReference>
<comment type="cofactor">
    <cofactor evidence="1 11">
        <name>heme</name>
        <dbReference type="ChEBI" id="CHEBI:30413"/>
    </cofactor>
</comment>
<keyword evidence="13" id="KW-1185">Reference proteome</keyword>
<comment type="similarity">
    <text evidence="4 12">Belongs to the cytochrome P450 family.</text>
</comment>
<dbReference type="Gene3D" id="1.10.630.10">
    <property type="entry name" value="Cytochrome P450"/>
    <property type="match status" value="1"/>
</dbReference>
<name>A0AAJ7UFR3_PETMA</name>
<dbReference type="KEGG" id="pmrn:116957435"/>
<organism evidence="13 14">
    <name type="scientific">Petromyzon marinus</name>
    <name type="common">Sea lamprey</name>
    <dbReference type="NCBI Taxonomy" id="7757"/>
    <lineage>
        <taxon>Eukaryota</taxon>
        <taxon>Metazoa</taxon>
        <taxon>Chordata</taxon>
        <taxon>Craniata</taxon>
        <taxon>Vertebrata</taxon>
        <taxon>Cyclostomata</taxon>
        <taxon>Hyperoartia</taxon>
        <taxon>Petromyzontiformes</taxon>
        <taxon>Petromyzontidae</taxon>
        <taxon>Petromyzon</taxon>
    </lineage>
</organism>
<dbReference type="PRINTS" id="PR00463">
    <property type="entry name" value="EP450I"/>
</dbReference>
<evidence type="ECO:0000256" key="2">
    <source>
        <dbReference type="ARBA" id="ARBA00004524"/>
    </source>
</evidence>
<keyword evidence="11 12" id="KW-0349">Heme</keyword>
<dbReference type="GO" id="GO:0006805">
    <property type="term" value="P:xenobiotic metabolic process"/>
    <property type="evidence" value="ECO:0007669"/>
    <property type="project" value="TreeGrafter"/>
</dbReference>
<proteinExistence type="inferred from homology"/>
<sequence>MSSSSALPASPPAVASAWGPPTLPIAAAAALLLLVGAASRWARGADSRRGLLPPGPRAWPFVGNLLRIDHRAPYDDFVKLSREYGPVFTVYLGRSPFVILVGFEAVREALVHQAIDFSFRPYVPVFDRMEMYEGITMAHGDNFILKKRFSLSVLKSFGFGKQMFQDKIFTEAGFLVKHMADTKGQAFNVSDLLVSAVSNVICSVVFGERFEDGDPQFLKLVHCLDDVARLLGSRWIQLYNSFPSVMKHLPGTHNLLFEKKRLLIEHIQMIIDNHKTTWVAEQPRDYIDAFMDKQQQESTNPDSPFHAKSLIACTVSLFMAGTETLYVSLRWALLLMMHHPDTQRRVQEEIDSVVGRHRMPAYADHTSLPFTNAVVHEVQRYANMLPYSFPHATPSDTTFRGYLIPKGTQVIPVLGSVLKDPTMWETPDDFNPGHFLDAAGRFRQCEAFMPFSAGRRLCLGESLARTELFVFFSSLLHAFTFTPPPGCPAPAPTSRETFIHVPPQYRVRALGRPPIA</sequence>
<keyword evidence="7" id="KW-0492">Microsome</keyword>
<dbReference type="InterPro" id="IPR008067">
    <property type="entry name" value="Cyt_P450_E_grp-I_CYP2A-like"/>
</dbReference>
<dbReference type="InterPro" id="IPR050182">
    <property type="entry name" value="Cytochrome_P450_fam2"/>
</dbReference>
<dbReference type="PANTHER" id="PTHR24300">
    <property type="entry name" value="CYTOCHROME P450 508A4-RELATED"/>
    <property type="match status" value="1"/>
</dbReference>
<dbReference type="PANTHER" id="PTHR24300:SF375">
    <property type="entry name" value="CYTOCHROME P450 FAMILY"/>
    <property type="match status" value="1"/>
</dbReference>
<evidence type="ECO:0000256" key="12">
    <source>
        <dbReference type="RuleBase" id="RU000461"/>
    </source>
</evidence>
<dbReference type="SUPFAM" id="SSF48264">
    <property type="entry name" value="Cytochrome P450"/>
    <property type="match status" value="1"/>
</dbReference>
<dbReference type="Proteomes" id="UP001318040">
    <property type="component" value="Chromosome 74"/>
</dbReference>
<keyword evidence="12" id="KW-0503">Monooxygenase</keyword>
<comment type="subcellular location">
    <subcellularLocation>
        <location evidence="3">Endoplasmic reticulum membrane</location>
    </subcellularLocation>
    <subcellularLocation>
        <location evidence="2">Microsome membrane</location>
    </subcellularLocation>
</comment>
<dbReference type="InterPro" id="IPR002401">
    <property type="entry name" value="Cyt_P450_E_grp-I"/>
</dbReference>
<reference evidence="14" key="1">
    <citation type="submission" date="2025-08" db="UniProtKB">
        <authorList>
            <consortium name="RefSeq"/>
        </authorList>
    </citation>
    <scope>IDENTIFICATION</scope>
    <source>
        <tissue evidence="14">Sperm</tissue>
    </source>
</reference>
<dbReference type="PRINTS" id="PR00385">
    <property type="entry name" value="P450"/>
</dbReference>
<keyword evidence="9 11" id="KW-0408">Iron</keyword>
<evidence type="ECO:0000256" key="4">
    <source>
        <dbReference type="ARBA" id="ARBA00010617"/>
    </source>
</evidence>
<keyword evidence="5 11" id="KW-0479">Metal-binding</keyword>
<dbReference type="Pfam" id="PF00067">
    <property type="entry name" value="p450"/>
    <property type="match status" value="1"/>
</dbReference>
<evidence type="ECO:0000256" key="5">
    <source>
        <dbReference type="ARBA" id="ARBA00022723"/>
    </source>
</evidence>
<dbReference type="InterPro" id="IPR036396">
    <property type="entry name" value="Cyt_P450_sf"/>
</dbReference>
<dbReference type="PRINTS" id="PR01684">
    <property type="entry name" value="EP450ICYP2A"/>
</dbReference>
<keyword evidence="10" id="KW-0472">Membrane</keyword>
<evidence type="ECO:0000256" key="3">
    <source>
        <dbReference type="ARBA" id="ARBA00004586"/>
    </source>
</evidence>
<evidence type="ECO:0000313" key="14">
    <source>
        <dbReference type="RefSeq" id="XP_032835467.1"/>
    </source>
</evidence>
<evidence type="ECO:0000256" key="7">
    <source>
        <dbReference type="ARBA" id="ARBA00022848"/>
    </source>
</evidence>
<evidence type="ECO:0000313" key="13">
    <source>
        <dbReference type="Proteomes" id="UP001318040"/>
    </source>
</evidence>
<evidence type="ECO:0000256" key="1">
    <source>
        <dbReference type="ARBA" id="ARBA00001971"/>
    </source>
</evidence>
<dbReference type="RefSeq" id="XP_032835467.1">
    <property type="nucleotide sequence ID" value="XM_032979576.1"/>
</dbReference>
<evidence type="ECO:0000256" key="8">
    <source>
        <dbReference type="ARBA" id="ARBA00023002"/>
    </source>
</evidence>